<dbReference type="Gene3D" id="3.90.550.10">
    <property type="entry name" value="Spore Coat Polysaccharide Biosynthesis Protein SpsA, Chain A"/>
    <property type="match status" value="1"/>
</dbReference>
<dbReference type="InterPro" id="IPR029044">
    <property type="entry name" value="Nucleotide-diphossugar_trans"/>
</dbReference>
<gene>
    <name evidence="2" type="ORF">TRIHO_27310</name>
</gene>
<keyword evidence="2" id="KW-0808">Transferase</keyword>
<evidence type="ECO:0000313" key="2">
    <source>
        <dbReference type="EMBL" id="KUP92427.1"/>
    </source>
</evidence>
<dbReference type="Pfam" id="PF00535">
    <property type="entry name" value="Glycos_transf_2"/>
    <property type="match status" value="1"/>
</dbReference>
<dbReference type="AlphaFoldDB" id="A0A132BX83"/>
<dbReference type="GO" id="GO:0044010">
    <property type="term" value="P:single-species biofilm formation"/>
    <property type="evidence" value="ECO:0007669"/>
    <property type="project" value="TreeGrafter"/>
</dbReference>
<dbReference type="GO" id="GO:0016740">
    <property type="term" value="F:transferase activity"/>
    <property type="evidence" value="ECO:0007669"/>
    <property type="project" value="UniProtKB-KW"/>
</dbReference>
<keyword evidence="3" id="KW-1185">Reference proteome</keyword>
<dbReference type="Proteomes" id="UP000068382">
    <property type="component" value="Unassembled WGS sequence"/>
</dbReference>
<evidence type="ECO:0000313" key="3">
    <source>
        <dbReference type="Proteomes" id="UP000068382"/>
    </source>
</evidence>
<dbReference type="PANTHER" id="PTHR43685:SF2">
    <property type="entry name" value="GLYCOSYLTRANSFERASE 2-LIKE DOMAIN-CONTAINING PROTEIN"/>
    <property type="match status" value="1"/>
</dbReference>
<reference evidence="2 3" key="1">
    <citation type="submission" date="2015-12" db="EMBL/GenBank/DDBJ databases">
        <title>Genome sequence of the marine Rhodobacteraceae strain O3.65, Candidatus Tritonibacter horizontis.</title>
        <authorList>
            <person name="Poehlein A."/>
            <person name="Giebel H.A."/>
            <person name="Voget S."/>
            <person name="Brinkhoff T."/>
        </authorList>
    </citation>
    <scope>NUCLEOTIDE SEQUENCE [LARGE SCALE GENOMIC DNA]</scope>
    <source>
        <strain evidence="2 3">O3.65</strain>
    </source>
</reference>
<dbReference type="PATRIC" id="fig|1768241.3.peg.2857"/>
<dbReference type="RefSeq" id="WP_068244664.1">
    <property type="nucleotide sequence ID" value="NZ_LPUY01000075.1"/>
</dbReference>
<dbReference type="EMBL" id="LPUY01000075">
    <property type="protein sequence ID" value="KUP92427.1"/>
    <property type="molecule type" value="Genomic_DNA"/>
</dbReference>
<name>A0A132BX83_9RHOB</name>
<evidence type="ECO:0000259" key="1">
    <source>
        <dbReference type="Pfam" id="PF00535"/>
    </source>
</evidence>
<proteinExistence type="predicted"/>
<protein>
    <submittedName>
        <fullName evidence="2">N-glycosyltransferase</fullName>
    </submittedName>
</protein>
<dbReference type="SUPFAM" id="SSF53448">
    <property type="entry name" value="Nucleotide-diphospho-sugar transferases"/>
    <property type="match status" value="1"/>
</dbReference>
<organism evidence="2 3">
    <name type="scientific">Tritonibacter horizontis</name>
    <dbReference type="NCBI Taxonomy" id="1768241"/>
    <lineage>
        <taxon>Bacteria</taxon>
        <taxon>Pseudomonadati</taxon>
        <taxon>Pseudomonadota</taxon>
        <taxon>Alphaproteobacteria</taxon>
        <taxon>Rhodobacterales</taxon>
        <taxon>Paracoccaceae</taxon>
        <taxon>Tritonibacter</taxon>
    </lineage>
</organism>
<accession>A0A132BX83</accession>
<dbReference type="OrthoDB" id="9797391at2"/>
<dbReference type="InterPro" id="IPR001173">
    <property type="entry name" value="Glyco_trans_2-like"/>
</dbReference>
<dbReference type="InterPro" id="IPR050834">
    <property type="entry name" value="Glycosyltransf_2"/>
</dbReference>
<comment type="caution">
    <text evidence="2">The sequence shown here is derived from an EMBL/GenBank/DDBJ whole genome shotgun (WGS) entry which is preliminary data.</text>
</comment>
<feature type="domain" description="Glycosyltransferase 2-like" evidence="1">
    <location>
        <begin position="6"/>
        <end position="136"/>
    </location>
</feature>
<sequence length="283" mass="31367">MTHQISVLIPAHNEADYITACLRALFASAKHIPPEIPVEVLVAANGCRDDTAARARALLPPEGWHLRVLEQDHGSKTGALNLAEAAARGSILVYLDADVLIEPALLSQIAVALATDDARYVSGTPTVTPARSAFTRAYAAFWTQLPFVRNGVPGFGLFAMTRAGRARWADWPDIISDDTFARLQFAPTERLRLPGRYQWPMVEGLRNLVRVRRRQDRGVQQIATLYPGLFRNDDKIRVTALGLAALARRSPLGFLAYGVVALCVRSPFFASREDRRKDWVRGR</sequence>
<dbReference type="PANTHER" id="PTHR43685">
    <property type="entry name" value="GLYCOSYLTRANSFERASE"/>
    <property type="match status" value="1"/>
</dbReference>